<evidence type="ECO:0000313" key="2">
    <source>
        <dbReference type="Proteomes" id="UP001064489"/>
    </source>
</evidence>
<proteinExistence type="predicted"/>
<dbReference type="Proteomes" id="UP001064489">
    <property type="component" value="Chromosome 1"/>
</dbReference>
<dbReference type="AlphaFoldDB" id="A0AAD5JDV4"/>
<protein>
    <submittedName>
        <fullName evidence="1">Uncharacterized protein</fullName>
    </submittedName>
</protein>
<reference evidence="1" key="1">
    <citation type="journal article" date="2022" name="Plant J.">
        <title>Strategies of tolerance reflected in two North American maple genomes.</title>
        <authorList>
            <person name="McEvoy S.L."/>
            <person name="Sezen U.U."/>
            <person name="Trouern-Trend A."/>
            <person name="McMahon S.M."/>
            <person name="Schaberg P.G."/>
            <person name="Yang J."/>
            <person name="Wegrzyn J.L."/>
            <person name="Swenson N.G."/>
        </authorList>
    </citation>
    <scope>NUCLEOTIDE SEQUENCE</scope>
    <source>
        <strain evidence="1">91603</strain>
    </source>
</reference>
<gene>
    <name evidence="1" type="ORF">LWI28_019670</name>
</gene>
<reference evidence="1" key="2">
    <citation type="submission" date="2023-02" db="EMBL/GenBank/DDBJ databases">
        <authorList>
            <person name="Swenson N.G."/>
            <person name="Wegrzyn J.L."/>
            <person name="Mcevoy S.L."/>
        </authorList>
    </citation>
    <scope>NUCLEOTIDE SEQUENCE</scope>
    <source>
        <strain evidence="1">91603</strain>
        <tissue evidence="1">Leaf</tissue>
    </source>
</reference>
<sequence>MVDHTTFKCTDDELISIVNGNKDFPFELWLRASSLLWNSNTHSRANSGINGRIDRGKKEAIPELKNNGQKISKTNMEAEKEGFAGEGSTSMFEPSDPQIQGPMSVKFGCFPQETVRSMRSVPMAEAIVTIQKDEKDGDPDFGPQTIIQDSHPQLDNEVLDFEVYFDPNSINGPVLELDKGGPFITRIPPTRLANKLGHLFSLNPKPSRVEGKKAKIRNHKANCMSGQITEVSFGKRKGDLIDLFGNKKARKIEGFRRSDPSDQLALEYGSGRVLFVEVTSELVSPANEEEVLSAGRSSTDCRPQ</sequence>
<keyword evidence="2" id="KW-1185">Reference proteome</keyword>
<dbReference type="EMBL" id="JAJSOW010000003">
    <property type="protein sequence ID" value="KAI9195948.1"/>
    <property type="molecule type" value="Genomic_DNA"/>
</dbReference>
<name>A0AAD5JDV4_ACENE</name>
<comment type="caution">
    <text evidence="1">The sequence shown here is derived from an EMBL/GenBank/DDBJ whole genome shotgun (WGS) entry which is preliminary data.</text>
</comment>
<organism evidence="1 2">
    <name type="scientific">Acer negundo</name>
    <name type="common">Box elder</name>
    <dbReference type="NCBI Taxonomy" id="4023"/>
    <lineage>
        <taxon>Eukaryota</taxon>
        <taxon>Viridiplantae</taxon>
        <taxon>Streptophyta</taxon>
        <taxon>Embryophyta</taxon>
        <taxon>Tracheophyta</taxon>
        <taxon>Spermatophyta</taxon>
        <taxon>Magnoliopsida</taxon>
        <taxon>eudicotyledons</taxon>
        <taxon>Gunneridae</taxon>
        <taxon>Pentapetalae</taxon>
        <taxon>rosids</taxon>
        <taxon>malvids</taxon>
        <taxon>Sapindales</taxon>
        <taxon>Sapindaceae</taxon>
        <taxon>Hippocastanoideae</taxon>
        <taxon>Acereae</taxon>
        <taxon>Acer</taxon>
    </lineage>
</organism>
<accession>A0AAD5JDV4</accession>
<evidence type="ECO:0000313" key="1">
    <source>
        <dbReference type="EMBL" id="KAI9195948.1"/>
    </source>
</evidence>